<evidence type="ECO:0000313" key="1">
    <source>
        <dbReference type="EMBL" id="AWY08407.1"/>
    </source>
</evidence>
<proteinExistence type="predicted"/>
<protein>
    <submittedName>
        <fullName evidence="1">Uncharacterized protein</fullName>
    </submittedName>
</protein>
<gene>
    <name evidence="1" type="ORF">Alexandra_135</name>
</gene>
<name>A0A2Z4QE54_9CAUD</name>
<sequence>MEIQTASLPSHGYKAQLPELFTMRRFGGKENRAIAKAIDAKDMKYILLDALAPCLSIPLEELTVPDAYALVFQQRMWMNTVMPLMTHWRCNKPLFEYSDGIVNELRPEGGAINTFPCAANNVGVVDETSLTVAQLVAEHETFDLPRMRHYERASEDMFSWHVAHMGRDFDRNVAKLEEQEDLALWLQLSEWVLASRHGVLTDIELTCPACKRKSTRAWDMNPAMFVR</sequence>
<dbReference type="Proteomes" id="UP000251795">
    <property type="component" value="Segment"/>
</dbReference>
<dbReference type="EMBL" id="MH248138">
    <property type="protein sequence ID" value="AWY08407.1"/>
    <property type="molecule type" value="Genomic_DNA"/>
</dbReference>
<evidence type="ECO:0000313" key="2">
    <source>
        <dbReference type="Proteomes" id="UP000251795"/>
    </source>
</evidence>
<keyword evidence="2" id="KW-1185">Reference proteome</keyword>
<organism evidence="1 2">
    <name type="scientific">Erwinia phage vB_EamM_Alexandra</name>
    <dbReference type="NCBI Taxonomy" id="2201424"/>
    <lineage>
        <taxon>Viruses</taxon>
        <taxon>Duplodnaviria</taxon>
        <taxon>Heunggongvirae</taxon>
        <taxon>Uroviricota</taxon>
        <taxon>Caudoviricetes</taxon>
        <taxon>Alexandravirus</taxon>
        <taxon>Alexandravirus alexandra</taxon>
    </lineage>
</organism>
<accession>A0A2Z4QE54</accession>
<reference evidence="1 2" key="1">
    <citation type="submission" date="2018-04" db="EMBL/GenBank/DDBJ databases">
        <authorList>
            <person name="Go L.Y."/>
            <person name="Mitchell J.A."/>
        </authorList>
    </citation>
    <scope>NUCLEOTIDE SEQUENCE [LARGE SCALE GENOMIC DNA]</scope>
</reference>